<name>A0A8H4LN12_9HYPO</name>
<accession>A0A8H4LN12</accession>
<dbReference type="AlphaFoldDB" id="A0A8H4LN12"/>
<protein>
    <submittedName>
        <fullName evidence="2">Uncharacterized protein</fullName>
    </submittedName>
</protein>
<dbReference type="Proteomes" id="UP000554235">
    <property type="component" value="Unassembled WGS sequence"/>
</dbReference>
<keyword evidence="3" id="KW-1185">Reference proteome</keyword>
<dbReference type="EMBL" id="JAADYS010000176">
    <property type="protein sequence ID" value="KAF4471699.1"/>
    <property type="molecule type" value="Genomic_DNA"/>
</dbReference>
<feature type="compositionally biased region" description="Polar residues" evidence="1">
    <location>
        <begin position="26"/>
        <end position="37"/>
    </location>
</feature>
<gene>
    <name evidence="2" type="ORF">FALBO_1400</name>
</gene>
<reference evidence="2 3" key="1">
    <citation type="submission" date="2020-01" db="EMBL/GenBank/DDBJ databases">
        <title>Identification and distribution of gene clusters putatively required for synthesis of sphingolipid metabolism inhibitors in phylogenetically diverse species of the filamentous fungus Fusarium.</title>
        <authorList>
            <person name="Kim H.-S."/>
            <person name="Busman M."/>
            <person name="Brown D.W."/>
            <person name="Divon H."/>
            <person name="Uhlig S."/>
            <person name="Proctor R.H."/>
        </authorList>
    </citation>
    <scope>NUCLEOTIDE SEQUENCE [LARGE SCALE GENOMIC DNA]</scope>
    <source>
        <strain evidence="2 3">NRRL 20459</strain>
    </source>
</reference>
<feature type="compositionally biased region" description="Low complexity" evidence="1">
    <location>
        <begin position="45"/>
        <end position="57"/>
    </location>
</feature>
<evidence type="ECO:0000313" key="3">
    <source>
        <dbReference type="Proteomes" id="UP000554235"/>
    </source>
</evidence>
<feature type="region of interest" description="Disordered" evidence="1">
    <location>
        <begin position="19"/>
        <end position="77"/>
    </location>
</feature>
<organism evidence="2 3">
    <name type="scientific">Fusarium albosuccineum</name>
    <dbReference type="NCBI Taxonomy" id="1237068"/>
    <lineage>
        <taxon>Eukaryota</taxon>
        <taxon>Fungi</taxon>
        <taxon>Dikarya</taxon>
        <taxon>Ascomycota</taxon>
        <taxon>Pezizomycotina</taxon>
        <taxon>Sordariomycetes</taxon>
        <taxon>Hypocreomycetidae</taxon>
        <taxon>Hypocreales</taxon>
        <taxon>Nectriaceae</taxon>
        <taxon>Fusarium</taxon>
        <taxon>Fusarium decemcellulare species complex</taxon>
    </lineage>
</organism>
<evidence type="ECO:0000313" key="2">
    <source>
        <dbReference type="EMBL" id="KAF4471699.1"/>
    </source>
</evidence>
<sequence length="216" mass="22728">MHDIGPDTGGYQFHQQFHRHPELKRSANSGASPQASPYLTRFQGTSPSTSQPTSTSTVQEGPAPAARRLGSRSAVYHSSTSLGKGAAAAATAAAESYKLRPTTSRASSFIACPPPPAVAAPKSSPSTRHLVPAAATHLERDTDLDRVALYAASRLSTLLPGGPILFQRPVGPSFISAHLHLSGLSLYHLRASTDASARSRMPLASRSQFIGPTIRP</sequence>
<comment type="caution">
    <text evidence="2">The sequence shown here is derived from an EMBL/GenBank/DDBJ whole genome shotgun (WGS) entry which is preliminary data.</text>
</comment>
<evidence type="ECO:0000256" key="1">
    <source>
        <dbReference type="SAM" id="MobiDB-lite"/>
    </source>
</evidence>
<proteinExistence type="predicted"/>